<evidence type="ECO:0000256" key="5">
    <source>
        <dbReference type="ARBA" id="ARBA00022723"/>
    </source>
</evidence>
<dbReference type="GO" id="GO:0006102">
    <property type="term" value="P:isocitrate metabolic process"/>
    <property type="evidence" value="ECO:0007669"/>
    <property type="project" value="UniProtKB-UniRule"/>
</dbReference>
<evidence type="ECO:0000256" key="8">
    <source>
        <dbReference type="ARBA" id="ARBA00023002"/>
    </source>
</evidence>
<dbReference type="SMART" id="SM01329">
    <property type="entry name" value="Iso_dh"/>
    <property type="match status" value="1"/>
</dbReference>
<feature type="binding site" evidence="12">
    <location>
        <position position="109"/>
    </location>
    <ligand>
        <name>D-threo-isocitrate</name>
        <dbReference type="ChEBI" id="CHEBI:15562"/>
    </ligand>
</feature>
<gene>
    <name evidence="16" type="ORF">G5V65_19355</name>
</gene>
<dbReference type="AlphaFoldDB" id="A0A6M1U2U2"/>
<dbReference type="InterPro" id="IPR019818">
    <property type="entry name" value="IsoCit/isopropylmalate_DH_CS"/>
</dbReference>
<feature type="site" description="Critical for catalysis" evidence="11">
    <location>
        <position position="210"/>
    </location>
</feature>
<dbReference type="SUPFAM" id="SSF53659">
    <property type="entry name" value="Isocitrate/Isopropylmalate dehydrogenase-like"/>
    <property type="match status" value="1"/>
</dbReference>
<dbReference type="PROSITE" id="PS00470">
    <property type="entry name" value="IDH_IMDH"/>
    <property type="match status" value="1"/>
</dbReference>
<dbReference type="PANTHER" id="PTHR11822">
    <property type="entry name" value="NADP-SPECIFIC ISOCITRATE DEHYDROGENASE"/>
    <property type="match status" value="1"/>
</dbReference>
<name>A0A6M1U2U2_9RHOB</name>
<evidence type="ECO:0000256" key="14">
    <source>
        <dbReference type="PIRSR" id="PIRSR000108-4"/>
    </source>
</evidence>
<dbReference type="Gene3D" id="3.40.718.10">
    <property type="entry name" value="Isopropylmalate Dehydrogenase"/>
    <property type="match status" value="1"/>
</dbReference>
<evidence type="ECO:0000256" key="12">
    <source>
        <dbReference type="PIRSR" id="PIRSR000108-2"/>
    </source>
</evidence>
<evidence type="ECO:0000256" key="2">
    <source>
        <dbReference type="ARBA" id="ARBA00007769"/>
    </source>
</evidence>
<proteinExistence type="inferred from homology"/>
<keyword evidence="6 10" id="KW-0460">Magnesium</keyword>
<evidence type="ECO:0000256" key="9">
    <source>
        <dbReference type="ARBA" id="ARBA00023211"/>
    </source>
</evidence>
<dbReference type="NCBIfam" id="TIGR00127">
    <property type="entry name" value="nadp_idh_euk"/>
    <property type="match status" value="1"/>
</dbReference>
<dbReference type="GO" id="GO:0051287">
    <property type="term" value="F:NAD binding"/>
    <property type="evidence" value="ECO:0007669"/>
    <property type="project" value="InterPro"/>
</dbReference>
<dbReference type="PIRSF" id="PIRSF000108">
    <property type="entry name" value="IDH_NADP"/>
    <property type="match status" value="1"/>
</dbReference>
<comment type="catalytic activity">
    <reaction evidence="10">
        <text>D-threo-isocitrate + NADP(+) = 2-oxoglutarate + CO2 + NADPH</text>
        <dbReference type="Rhea" id="RHEA:19629"/>
        <dbReference type="ChEBI" id="CHEBI:15562"/>
        <dbReference type="ChEBI" id="CHEBI:16526"/>
        <dbReference type="ChEBI" id="CHEBI:16810"/>
        <dbReference type="ChEBI" id="CHEBI:57783"/>
        <dbReference type="ChEBI" id="CHEBI:58349"/>
        <dbReference type="EC" id="1.1.1.42"/>
    </reaction>
</comment>
<dbReference type="RefSeq" id="WP_165053576.1">
    <property type="nucleotide sequence ID" value="NZ_JAALFE010000029.1"/>
</dbReference>
<feature type="binding site" evidence="14">
    <location>
        <position position="258"/>
    </location>
    <ligand>
        <name>NADP(+)</name>
        <dbReference type="ChEBI" id="CHEBI:58349"/>
    </ligand>
</feature>
<dbReference type="Pfam" id="PF00180">
    <property type="entry name" value="Iso_dh"/>
    <property type="match status" value="1"/>
</dbReference>
<feature type="binding site" evidence="14">
    <location>
        <position position="326"/>
    </location>
    <ligand>
        <name>NADP(+)</name>
        <dbReference type="ChEBI" id="CHEBI:58349"/>
    </ligand>
</feature>
<comment type="similarity">
    <text evidence="2 10">Belongs to the isocitrate and isopropylmalate dehydrogenases family.</text>
</comment>
<keyword evidence="7 10" id="KW-0521">NADP</keyword>
<comment type="caution">
    <text evidence="16">The sequence shown here is derived from an EMBL/GenBank/DDBJ whole genome shotgun (WGS) entry which is preliminary data.</text>
</comment>
<feature type="binding site" evidence="12">
    <location>
        <position position="77"/>
    </location>
    <ligand>
        <name>D-threo-isocitrate</name>
        <dbReference type="ChEBI" id="CHEBI:15562"/>
    </ligand>
</feature>
<keyword evidence="5 10" id="KW-0479">Metal-binding</keyword>
<dbReference type="NCBIfam" id="NF006156">
    <property type="entry name" value="PRK08299.1"/>
    <property type="match status" value="1"/>
</dbReference>
<dbReference type="InterPro" id="IPR004790">
    <property type="entry name" value="Isocitrate_DH_NADP"/>
</dbReference>
<organism evidence="16 17">
    <name type="scientific">Paragemmobacter kunshanensis</name>
    <dbReference type="NCBI Taxonomy" id="2583234"/>
    <lineage>
        <taxon>Bacteria</taxon>
        <taxon>Pseudomonadati</taxon>
        <taxon>Pseudomonadota</taxon>
        <taxon>Alphaproteobacteria</taxon>
        <taxon>Rhodobacterales</taxon>
        <taxon>Paracoccaceae</taxon>
        <taxon>Paragemmobacter</taxon>
    </lineage>
</organism>
<feature type="site" description="Critical for catalysis" evidence="11">
    <location>
        <position position="139"/>
    </location>
</feature>
<feature type="binding site" evidence="14">
    <location>
        <begin position="308"/>
        <end position="313"/>
    </location>
    <ligand>
        <name>NADP(+)</name>
        <dbReference type="ChEBI" id="CHEBI:58349"/>
    </ligand>
</feature>
<dbReference type="GO" id="GO:0006099">
    <property type="term" value="P:tricarboxylic acid cycle"/>
    <property type="evidence" value="ECO:0007669"/>
    <property type="project" value="UniProtKB-KW"/>
</dbReference>
<keyword evidence="4 10" id="KW-0816">Tricarboxylic acid cycle</keyword>
<comment type="cofactor">
    <cofactor evidence="10 13">
        <name>Mg(2+)</name>
        <dbReference type="ChEBI" id="CHEBI:18420"/>
    </cofactor>
    <cofactor evidence="10 13">
        <name>Mn(2+)</name>
        <dbReference type="ChEBI" id="CHEBI:29035"/>
    </cofactor>
    <text evidence="10 13">Binds 1 Mg(2+) or Mn(2+) ion per subunit.</text>
</comment>
<dbReference type="GO" id="GO:0000287">
    <property type="term" value="F:magnesium ion binding"/>
    <property type="evidence" value="ECO:0007669"/>
    <property type="project" value="InterPro"/>
</dbReference>
<dbReference type="GO" id="GO:0004450">
    <property type="term" value="F:isocitrate dehydrogenase (NADP+) activity"/>
    <property type="evidence" value="ECO:0007669"/>
    <property type="project" value="UniProtKB-UniRule"/>
</dbReference>
<sequence length="404" mass="45383">MTKIKVANPVVELDGDEMTRIIWDFIKKKLILPYLDVDLKYYDLGIEERDRTNDQITIDSANAIKQYGVGVKCATITPDEQRVEEFNLKQMWKSPNGTIRNILGGVIFREPIICKNVPRLVPGWTQPIVVGRHAFGDQYRATDFRFPGKGKLTLKFVGEDGEVIEREVFNAPGSGVVMGMYNLDESIIDFARSSFNYGLLKGWPVYLSTKNTILKAYDGRFKDLFAKVYAEEFEDRFKAAGIHYEHRLIDDMVASALKWSGGYVWACKNYDGDVQSDTVAQGFGSLGLMTSVLMTPDGKVVEAEAAHGTVTRHFREHQKGKQTSTNSIASIYAWTGGLKHRAKLDGNDALMNFASTLERVTVQTVEDGWMTKDLALLVGPDQKWLTTMGYLEKVDEYLNKALAG</sequence>
<comment type="cofactor">
    <cofactor evidence="1">
        <name>Mn(2+)</name>
        <dbReference type="ChEBI" id="CHEBI:29035"/>
    </cofactor>
</comment>
<feature type="domain" description="Isopropylmalate dehydrogenase-like" evidence="15">
    <location>
        <begin position="9"/>
        <end position="394"/>
    </location>
</feature>
<feature type="binding site" evidence="14">
    <location>
        <position position="82"/>
    </location>
    <ligand>
        <name>NADP(+)</name>
        <dbReference type="ChEBI" id="CHEBI:58349"/>
    </ligand>
</feature>
<feature type="binding site" evidence="13">
    <location>
        <position position="273"/>
    </location>
    <ligand>
        <name>Mn(2+)</name>
        <dbReference type="ChEBI" id="CHEBI:29035"/>
    </ligand>
</feature>
<evidence type="ECO:0000256" key="10">
    <source>
        <dbReference type="PIRNR" id="PIRNR000108"/>
    </source>
</evidence>
<evidence type="ECO:0000259" key="15">
    <source>
        <dbReference type="SMART" id="SM01329"/>
    </source>
</evidence>
<dbReference type="Proteomes" id="UP000474758">
    <property type="component" value="Unassembled WGS sequence"/>
</dbReference>
<evidence type="ECO:0000313" key="16">
    <source>
        <dbReference type="EMBL" id="NGQ93052.1"/>
    </source>
</evidence>
<feature type="binding site" evidence="14">
    <location>
        <begin position="75"/>
        <end position="77"/>
    </location>
    <ligand>
        <name>NADP(+)</name>
        <dbReference type="ChEBI" id="CHEBI:58349"/>
    </ligand>
</feature>
<protein>
    <recommendedName>
        <fullName evidence="10">Isocitrate dehydrogenase [NADP]</fullName>
        <ecNumber evidence="10">1.1.1.42</ecNumber>
    </recommendedName>
</protein>
<feature type="binding site" evidence="12">
    <location>
        <begin position="94"/>
        <end position="100"/>
    </location>
    <ligand>
        <name>D-threo-isocitrate</name>
        <dbReference type="ChEBI" id="CHEBI:15562"/>
    </ligand>
</feature>
<dbReference type="PANTHER" id="PTHR11822:SF21">
    <property type="entry name" value="ISOCITRATE DEHYDROGENASE [NADP], MITOCHONDRIAL"/>
    <property type="match status" value="1"/>
</dbReference>
<evidence type="ECO:0000256" key="4">
    <source>
        <dbReference type="ARBA" id="ARBA00022532"/>
    </source>
</evidence>
<dbReference type="FunFam" id="3.40.718.10:FF:000002">
    <property type="entry name" value="Isocitrate dehydrogenase [NADP]"/>
    <property type="match status" value="1"/>
</dbReference>
<evidence type="ECO:0000256" key="3">
    <source>
        <dbReference type="ARBA" id="ARBA00022435"/>
    </source>
</evidence>
<dbReference type="GO" id="GO:0006097">
    <property type="term" value="P:glyoxylate cycle"/>
    <property type="evidence" value="ECO:0007669"/>
    <property type="project" value="UniProtKB-KW"/>
</dbReference>
<evidence type="ECO:0000313" key="17">
    <source>
        <dbReference type="Proteomes" id="UP000474758"/>
    </source>
</evidence>
<dbReference type="InterPro" id="IPR024084">
    <property type="entry name" value="IsoPropMal-DH-like_dom"/>
</dbReference>
<feature type="binding site" evidence="13">
    <location>
        <position position="250"/>
    </location>
    <ligand>
        <name>Mn(2+)</name>
        <dbReference type="ChEBI" id="CHEBI:29035"/>
    </ligand>
</feature>
<accession>A0A6M1U2U2</accession>
<evidence type="ECO:0000256" key="6">
    <source>
        <dbReference type="ARBA" id="ARBA00022842"/>
    </source>
</evidence>
<evidence type="ECO:0000256" key="11">
    <source>
        <dbReference type="PIRSR" id="PIRSR000108-1"/>
    </source>
</evidence>
<evidence type="ECO:0000256" key="7">
    <source>
        <dbReference type="ARBA" id="ARBA00022857"/>
    </source>
</evidence>
<keyword evidence="9 10" id="KW-0464">Manganese</keyword>
<dbReference type="EC" id="1.1.1.42" evidence="10"/>
<evidence type="ECO:0000256" key="13">
    <source>
        <dbReference type="PIRSR" id="PIRSR000108-3"/>
    </source>
</evidence>
<evidence type="ECO:0000256" key="1">
    <source>
        <dbReference type="ARBA" id="ARBA00001936"/>
    </source>
</evidence>
<keyword evidence="3" id="KW-0329">Glyoxylate bypass</keyword>
<feature type="binding site" evidence="12">
    <location>
        <position position="132"/>
    </location>
    <ligand>
        <name>D-threo-isocitrate</name>
        <dbReference type="ChEBI" id="CHEBI:15562"/>
    </ligand>
</feature>
<dbReference type="EMBL" id="JAALFE010000029">
    <property type="protein sequence ID" value="NGQ93052.1"/>
    <property type="molecule type" value="Genomic_DNA"/>
</dbReference>
<reference evidence="16 17" key="1">
    <citation type="submission" date="2020-02" db="EMBL/GenBank/DDBJ databases">
        <title>Rhodobacter translucens sp. nov., a novel bacterium isolated from activated sludge.</title>
        <authorList>
            <person name="Liu J."/>
        </authorList>
    </citation>
    <scope>NUCLEOTIDE SEQUENCE [LARGE SCALE GENOMIC DNA]</scope>
    <source>
        <strain evidence="16 17">HX-7-19</strain>
    </source>
</reference>
<keyword evidence="8 10" id="KW-0560">Oxidoreductase</keyword>
<keyword evidence="17" id="KW-1185">Reference proteome</keyword>